<reference evidence="2" key="3">
    <citation type="submission" date="2010-09" db="EMBL/GenBank/DDBJ databases">
        <title>Annotation of Gaeumannomyces graminis var. tritici R3-111a-1.</title>
        <authorList>
            <consortium name="The Broad Institute Genome Sequencing Platform"/>
            <person name="Ma L.-J."/>
            <person name="Dead R."/>
            <person name="Young S.K."/>
            <person name="Zeng Q."/>
            <person name="Gargeya S."/>
            <person name="Fitzgerald M."/>
            <person name="Haas B."/>
            <person name="Abouelleil A."/>
            <person name="Alvarado L."/>
            <person name="Arachchi H.M."/>
            <person name="Berlin A."/>
            <person name="Brown A."/>
            <person name="Chapman S.B."/>
            <person name="Chen Z."/>
            <person name="Dunbar C."/>
            <person name="Freedman E."/>
            <person name="Gearin G."/>
            <person name="Gellesch M."/>
            <person name="Goldberg J."/>
            <person name="Griggs A."/>
            <person name="Gujja S."/>
            <person name="Heiman D."/>
            <person name="Howarth C."/>
            <person name="Larson L."/>
            <person name="Lui A."/>
            <person name="MacDonald P.J.P."/>
            <person name="Mehta T."/>
            <person name="Montmayeur A."/>
            <person name="Murphy C."/>
            <person name="Neiman D."/>
            <person name="Pearson M."/>
            <person name="Priest M."/>
            <person name="Roberts A."/>
            <person name="Saif S."/>
            <person name="Shea T."/>
            <person name="Shenoy N."/>
            <person name="Sisk P."/>
            <person name="Stolte C."/>
            <person name="Sykes S."/>
            <person name="Yandava C."/>
            <person name="Wortman J."/>
            <person name="Nusbaum C."/>
            <person name="Birren B."/>
        </authorList>
    </citation>
    <scope>NUCLEOTIDE SEQUENCE</scope>
    <source>
        <strain evidence="2">R3-111a-1</strain>
    </source>
</reference>
<name>J3NZ38_GAET3</name>
<dbReference type="Proteomes" id="UP000006039">
    <property type="component" value="Unassembled WGS sequence"/>
</dbReference>
<keyword evidence="4" id="KW-1185">Reference proteome</keyword>
<reference evidence="3" key="4">
    <citation type="journal article" date="2015" name="G3 (Bethesda)">
        <title>Genome sequences of three phytopathogenic species of the Magnaporthaceae family of fungi.</title>
        <authorList>
            <person name="Okagaki L.H."/>
            <person name="Nunes C.C."/>
            <person name="Sailsbery J."/>
            <person name="Clay B."/>
            <person name="Brown D."/>
            <person name="John T."/>
            <person name="Oh Y."/>
            <person name="Young N."/>
            <person name="Fitzgerald M."/>
            <person name="Haas B.J."/>
            <person name="Zeng Q."/>
            <person name="Young S."/>
            <person name="Adiconis X."/>
            <person name="Fan L."/>
            <person name="Levin J.Z."/>
            <person name="Mitchell T.K."/>
            <person name="Okubara P.A."/>
            <person name="Farman M.L."/>
            <person name="Kohn L.M."/>
            <person name="Birren B."/>
            <person name="Ma L.-J."/>
            <person name="Dean R.A."/>
        </authorList>
    </citation>
    <scope>NUCLEOTIDE SEQUENCE</scope>
    <source>
        <strain evidence="3">R3-111a-1</strain>
    </source>
</reference>
<gene>
    <name evidence="3" type="primary">20346996</name>
    <name evidence="2" type="ORF">GGTG_06538</name>
</gene>
<reference evidence="4" key="1">
    <citation type="submission" date="2010-07" db="EMBL/GenBank/DDBJ databases">
        <title>The genome sequence of Gaeumannomyces graminis var. tritici strain R3-111a-1.</title>
        <authorList>
            <consortium name="The Broad Institute Genome Sequencing Platform"/>
            <person name="Ma L.-J."/>
            <person name="Dead R."/>
            <person name="Young S."/>
            <person name="Zeng Q."/>
            <person name="Koehrsen M."/>
            <person name="Alvarado L."/>
            <person name="Berlin A."/>
            <person name="Chapman S.B."/>
            <person name="Chen Z."/>
            <person name="Freedman E."/>
            <person name="Gellesch M."/>
            <person name="Goldberg J."/>
            <person name="Griggs A."/>
            <person name="Gujja S."/>
            <person name="Heilman E.R."/>
            <person name="Heiman D."/>
            <person name="Hepburn T."/>
            <person name="Howarth C."/>
            <person name="Jen D."/>
            <person name="Larson L."/>
            <person name="Mehta T."/>
            <person name="Neiman D."/>
            <person name="Pearson M."/>
            <person name="Roberts A."/>
            <person name="Saif S."/>
            <person name="Shea T."/>
            <person name="Shenoy N."/>
            <person name="Sisk P."/>
            <person name="Stolte C."/>
            <person name="Sykes S."/>
            <person name="Walk T."/>
            <person name="White J."/>
            <person name="Yandava C."/>
            <person name="Haas B."/>
            <person name="Nusbaum C."/>
            <person name="Birren B."/>
        </authorList>
    </citation>
    <scope>NUCLEOTIDE SEQUENCE [LARGE SCALE GENOMIC DNA]</scope>
    <source>
        <strain evidence="4">R3-111a-1</strain>
    </source>
</reference>
<reference evidence="2" key="2">
    <citation type="submission" date="2010-07" db="EMBL/GenBank/DDBJ databases">
        <authorList>
            <consortium name="The Broad Institute Genome Sequencing Platform"/>
            <consortium name="Broad Institute Genome Sequencing Center for Infectious Disease"/>
            <person name="Ma L.-J."/>
            <person name="Dead R."/>
            <person name="Young S."/>
            <person name="Zeng Q."/>
            <person name="Koehrsen M."/>
            <person name="Alvarado L."/>
            <person name="Berlin A."/>
            <person name="Chapman S.B."/>
            <person name="Chen Z."/>
            <person name="Freedman E."/>
            <person name="Gellesch M."/>
            <person name="Goldberg J."/>
            <person name="Griggs A."/>
            <person name="Gujja S."/>
            <person name="Heilman E.R."/>
            <person name="Heiman D."/>
            <person name="Hepburn T."/>
            <person name="Howarth C."/>
            <person name="Jen D."/>
            <person name="Larson L."/>
            <person name="Mehta T."/>
            <person name="Neiman D."/>
            <person name="Pearson M."/>
            <person name="Roberts A."/>
            <person name="Saif S."/>
            <person name="Shea T."/>
            <person name="Shenoy N."/>
            <person name="Sisk P."/>
            <person name="Stolte C."/>
            <person name="Sykes S."/>
            <person name="Walk T."/>
            <person name="White J."/>
            <person name="Yandava C."/>
            <person name="Haas B."/>
            <person name="Nusbaum C."/>
            <person name="Birren B."/>
        </authorList>
    </citation>
    <scope>NUCLEOTIDE SEQUENCE</scope>
    <source>
        <strain evidence="2">R3-111a-1</strain>
    </source>
</reference>
<proteinExistence type="predicted"/>
<sequence length="211" mass="23728">MSCLRKYHQNIFTEFSRITALLPCDPRSTHASQYYFSPIDTGVLPFERFDNAQPPHKFTNAGKETYCEQNVTGFPISLTVKSIEHLVQLVDISSSHTVRSWNIERHWIVLSLQSALEQHDHSNFRSNDPSVHVLNLTQEPVCAPRSATCPKSGHGHLPGSDAVYNQDHISSKVPALGDEAKPAHLQYQQLGDRDPCWGSRRNSTPSLTVVR</sequence>
<protein>
    <submittedName>
        <fullName evidence="2 3">Uncharacterized protein</fullName>
    </submittedName>
</protein>
<evidence type="ECO:0000313" key="3">
    <source>
        <dbReference type="EnsemblFungi" id="EJT76621"/>
    </source>
</evidence>
<feature type="region of interest" description="Disordered" evidence="1">
    <location>
        <begin position="191"/>
        <end position="211"/>
    </location>
</feature>
<dbReference type="EMBL" id="GL385397">
    <property type="protein sequence ID" value="EJT76621.1"/>
    <property type="molecule type" value="Genomic_DNA"/>
</dbReference>
<dbReference type="HOGENOM" id="CLU_1304930_0_0_1"/>
<dbReference type="EnsemblFungi" id="EJT76621">
    <property type="protein sequence ID" value="EJT76621"/>
    <property type="gene ID" value="GGTG_06538"/>
</dbReference>
<accession>J3NZ38</accession>
<dbReference type="VEuPathDB" id="FungiDB:GGTG_06538"/>
<organism evidence="2">
    <name type="scientific">Gaeumannomyces tritici (strain R3-111a-1)</name>
    <name type="common">Wheat and barley take-all root rot fungus</name>
    <name type="synonym">Gaeumannomyces graminis var. tritici</name>
    <dbReference type="NCBI Taxonomy" id="644352"/>
    <lineage>
        <taxon>Eukaryota</taxon>
        <taxon>Fungi</taxon>
        <taxon>Dikarya</taxon>
        <taxon>Ascomycota</taxon>
        <taxon>Pezizomycotina</taxon>
        <taxon>Sordariomycetes</taxon>
        <taxon>Sordariomycetidae</taxon>
        <taxon>Magnaporthales</taxon>
        <taxon>Magnaporthaceae</taxon>
        <taxon>Gaeumannomyces</taxon>
    </lineage>
</organism>
<evidence type="ECO:0000256" key="1">
    <source>
        <dbReference type="SAM" id="MobiDB-lite"/>
    </source>
</evidence>
<dbReference type="AlphaFoldDB" id="J3NZ38"/>
<reference evidence="3" key="5">
    <citation type="submission" date="2018-04" db="UniProtKB">
        <authorList>
            <consortium name="EnsemblFungi"/>
        </authorList>
    </citation>
    <scope>IDENTIFICATION</scope>
    <source>
        <strain evidence="3">R3-111a-1</strain>
    </source>
</reference>
<evidence type="ECO:0000313" key="4">
    <source>
        <dbReference type="Proteomes" id="UP000006039"/>
    </source>
</evidence>
<dbReference type="RefSeq" id="XP_009222621.1">
    <property type="nucleotide sequence ID" value="XM_009224357.1"/>
</dbReference>
<evidence type="ECO:0000313" key="2">
    <source>
        <dbReference type="EMBL" id="EJT76621.1"/>
    </source>
</evidence>
<feature type="compositionally biased region" description="Polar residues" evidence="1">
    <location>
        <begin position="200"/>
        <end position="211"/>
    </location>
</feature>
<dbReference type="GeneID" id="20346996"/>